<keyword evidence="1" id="KW-1133">Transmembrane helix</keyword>
<dbReference type="RefSeq" id="WP_006306278.1">
    <property type="nucleotide sequence ID" value="NZ_ARZA01000021.1"/>
</dbReference>
<feature type="transmembrane region" description="Helical" evidence="1">
    <location>
        <begin position="222"/>
        <end position="240"/>
    </location>
</feature>
<sequence length="318" mass="36253">MSKIKDVIRKPKHITSIGGQALIEGVMMKGPKHIAIAVRKPDGDIELKKQKLSTWSTKYKFLKIPFIRGSVALIEAMVIGVKSLMYSAEFYEEEEDIEPSKFDKFLEKIFKDKTEDVMIYFSVFLSLLIAIGAFMLGPSFLANFLKTKINNSLILNLIEGFIRISIFLLYVYVVSRMDDIYRVFQYHGAEHKSIHCYEHGEELTVENARKYTTLHPRCGTSFLFNVMIISILVFSLFGWPNPLMRFISRIVMLPVIAGISYEINKVVGKSDSMIARIISYPGLMLQKLTTNEPDDSQLEVGLEALKAVLVEDKEADSW</sequence>
<gene>
    <name evidence="2" type="ORF">L21TH_0157</name>
</gene>
<dbReference type="OrthoDB" id="9784805at2"/>
<evidence type="ECO:0000256" key="1">
    <source>
        <dbReference type="SAM" id="Phobius"/>
    </source>
</evidence>
<dbReference type="Proteomes" id="UP000013378">
    <property type="component" value="Unassembled WGS sequence"/>
</dbReference>
<keyword evidence="1" id="KW-0812">Transmembrane</keyword>
<proteinExistence type="predicted"/>
<dbReference type="PANTHER" id="PTHR42867:SF1">
    <property type="entry name" value="MEMBRANE PROTEIN-RELATED"/>
    <property type="match status" value="1"/>
</dbReference>
<feature type="transmembrane region" description="Helical" evidence="1">
    <location>
        <begin position="117"/>
        <end position="141"/>
    </location>
</feature>
<evidence type="ECO:0008006" key="4">
    <source>
        <dbReference type="Google" id="ProtNLM"/>
    </source>
</evidence>
<dbReference type="AlphaFoldDB" id="R1AX32"/>
<dbReference type="PATRIC" id="fig|1304284.3.peg.155"/>
<reference evidence="2 3" key="1">
    <citation type="journal article" date="2015" name="Geomicrobiol. J.">
        <title>Caldisalinibacter kiritimatiensis gen. nov., sp. nov., a moderately thermohalophilic thiosulfate-reducing bacterium from a hypersaline microbial mat.</title>
        <authorList>
            <person name="Ben Hania W."/>
            <person name="Joseph M."/>
            <person name="Fiebig A."/>
            <person name="Bunk B."/>
            <person name="Klenk H.-P."/>
            <person name="Fardeau M.-L."/>
            <person name="Spring S."/>
        </authorList>
    </citation>
    <scope>NUCLEOTIDE SEQUENCE [LARGE SCALE GENOMIC DNA]</scope>
    <source>
        <strain evidence="2 3">L21-TH-D2</strain>
    </source>
</reference>
<dbReference type="InterPro" id="IPR010787">
    <property type="entry name" value="DUF1385"/>
</dbReference>
<protein>
    <recommendedName>
        <fullName evidence="4">DUF1385 domain-containing protein</fullName>
    </recommendedName>
</protein>
<name>R1AX32_9FIRM</name>
<organism evidence="2 3">
    <name type="scientific">Caldisalinibacter kiritimatiensis</name>
    <dbReference type="NCBI Taxonomy" id="1304284"/>
    <lineage>
        <taxon>Bacteria</taxon>
        <taxon>Bacillati</taxon>
        <taxon>Bacillota</taxon>
        <taxon>Tissierellia</taxon>
        <taxon>Tissierellales</taxon>
        <taxon>Thermohalobacteraceae</taxon>
        <taxon>Caldisalinibacter</taxon>
    </lineage>
</organism>
<evidence type="ECO:0000313" key="2">
    <source>
        <dbReference type="EMBL" id="EOD01768.1"/>
    </source>
</evidence>
<keyword evidence="3" id="KW-1185">Reference proteome</keyword>
<keyword evidence="1" id="KW-0472">Membrane</keyword>
<accession>R1AX32</accession>
<comment type="caution">
    <text evidence="2">The sequence shown here is derived from an EMBL/GenBank/DDBJ whole genome shotgun (WGS) entry which is preliminary data.</text>
</comment>
<dbReference type="EMBL" id="ARZA01000021">
    <property type="protein sequence ID" value="EOD01768.1"/>
    <property type="molecule type" value="Genomic_DNA"/>
</dbReference>
<dbReference type="Pfam" id="PF07136">
    <property type="entry name" value="DUF1385"/>
    <property type="match status" value="1"/>
</dbReference>
<feature type="transmembrane region" description="Helical" evidence="1">
    <location>
        <begin position="153"/>
        <end position="173"/>
    </location>
</feature>
<evidence type="ECO:0000313" key="3">
    <source>
        <dbReference type="Proteomes" id="UP000013378"/>
    </source>
</evidence>
<dbReference type="PANTHER" id="PTHR42867">
    <property type="entry name" value="MEMBRANE PROTEIN-RELATED"/>
    <property type="match status" value="1"/>
</dbReference>
<dbReference type="STRING" id="1304284.L21TH_0157"/>
<dbReference type="eggNOG" id="COG3872">
    <property type="taxonomic scope" value="Bacteria"/>
</dbReference>